<dbReference type="InterPro" id="IPR003661">
    <property type="entry name" value="HisK_dim/P_dom"/>
</dbReference>
<dbReference type="GO" id="GO:0000155">
    <property type="term" value="F:phosphorelay sensor kinase activity"/>
    <property type="evidence" value="ECO:0007669"/>
    <property type="project" value="InterPro"/>
</dbReference>
<keyword evidence="3" id="KW-0597">Phosphoprotein</keyword>
<evidence type="ECO:0000256" key="2">
    <source>
        <dbReference type="ARBA" id="ARBA00012438"/>
    </source>
</evidence>
<dbReference type="OrthoDB" id="8127at2157"/>
<protein>
    <recommendedName>
        <fullName evidence="2">histidine kinase</fullName>
        <ecNumber evidence="2">2.7.13.3</ecNumber>
    </recommendedName>
</protein>
<dbReference type="SMART" id="SM00065">
    <property type="entry name" value="GAF"/>
    <property type="match status" value="1"/>
</dbReference>
<feature type="region of interest" description="Disordered" evidence="8">
    <location>
        <begin position="419"/>
        <end position="450"/>
    </location>
</feature>
<dbReference type="Pfam" id="PF00072">
    <property type="entry name" value="Response_reg"/>
    <property type="match status" value="1"/>
</dbReference>
<dbReference type="Proteomes" id="UP000319712">
    <property type="component" value="Unassembled WGS sequence"/>
</dbReference>
<evidence type="ECO:0000256" key="1">
    <source>
        <dbReference type="ARBA" id="ARBA00000085"/>
    </source>
</evidence>
<feature type="compositionally biased region" description="Basic and acidic residues" evidence="8">
    <location>
        <begin position="429"/>
        <end position="449"/>
    </location>
</feature>
<evidence type="ECO:0000313" key="11">
    <source>
        <dbReference type="EMBL" id="SMO75661.1"/>
    </source>
</evidence>
<organism evidence="11 12">
    <name type="scientific">Halorubrum cibi</name>
    <dbReference type="NCBI Taxonomy" id="413815"/>
    <lineage>
        <taxon>Archaea</taxon>
        <taxon>Methanobacteriati</taxon>
        <taxon>Methanobacteriota</taxon>
        <taxon>Stenosarchaea group</taxon>
        <taxon>Halobacteria</taxon>
        <taxon>Halobacteriales</taxon>
        <taxon>Haloferacaceae</taxon>
        <taxon>Halorubrum</taxon>
    </lineage>
</organism>
<comment type="catalytic activity">
    <reaction evidence="1">
        <text>ATP + protein L-histidine = ADP + protein N-phospho-L-histidine.</text>
        <dbReference type="EC" id="2.7.13.3"/>
    </reaction>
</comment>
<dbReference type="InterPro" id="IPR003018">
    <property type="entry name" value="GAF"/>
</dbReference>
<dbReference type="PRINTS" id="PR00344">
    <property type="entry name" value="BCTRLSENSOR"/>
</dbReference>
<comment type="caution">
    <text evidence="7">Lacks conserved residue(s) required for the propagation of feature annotation.</text>
</comment>
<dbReference type="SUPFAM" id="SSF47384">
    <property type="entry name" value="Homodimeric domain of signal transducing histidine kinase"/>
    <property type="match status" value="1"/>
</dbReference>
<name>A0A521DX38_9EURY</name>
<dbReference type="Pfam" id="PF13185">
    <property type="entry name" value="GAF_2"/>
    <property type="match status" value="1"/>
</dbReference>
<evidence type="ECO:0000256" key="8">
    <source>
        <dbReference type="SAM" id="MobiDB-lite"/>
    </source>
</evidence>
<reference evidence="11 12" key="1">
    <citation type="submission" date="2017-05" db="EMBL/GenBank/DDBJ databases">
        <authorList>
            <person name="Varghese N."/>
            <person name="Submissions S."/>
        </authorList>
    </citation>
    <scope>NUCLEOTIDE SEQUENCE [LARGE SCALE GENOMIC DNA]</scope>
    <source>
        <strain evidence="11 12">DSM 19504</strain>
    </source>
</reference>
<dbReference type="SUPFAM" id="SSF55874">
    <property type="entry name" value="ATPase domain of HSP90 chaperone/DNA topoisomerase II/histidine kinase"/>
    <property type="match status" value="1"/>
</dbReference>
<dbReference type="Gene3D" id="3.40.50.2300">
    <property type="match status" value="1"/>
</dbReference>
<dbReference type="CDD" id="cd00082">
    <property type="entry name" value="HisKA"/>
    <property type="match status" value="1"/>
</dbReference>
<dbReference type="EC" id="2.7.13.3" evidence="2"/>
<evidence type="ECO:0000256" key="5">
    <source>
        <dbReference type="ARBA" id="ARBA00022777"/>
    </source>
</evidence>
<evidence type="ECO:0000259" key="10">
    <source>
        <dbReference type="PROSITE" id="PS50110"/>
    </source>
</evidence>
<dbReference type="EMBL" id="FXTD01000008">
    <property type="protein sequence ID" value="SMO75661.1"/>
    <property type="molecule type" value="Genomic_DNA"/>
</dbReference>
<dbReference type="CDD" id="cd00075">
    <property type="entry name" value="HATPase"/>
    <property type="match status" value="1"/>
</dbReference>
<dbReference type="InterPro" id="IPR004358">
    <property type="entry name" value="Sig_transdc_His_kin-like_C"/>
</dbReference>
<dbReference type="Pfam" id="PF00512">
    <property type="entry name" value="HisKA"/>
    <property type="match status" value="1"/>
</dbReference>
<dbReference type="Gene3D" id="1.10.287.130">
    <property type="match status" value="1"/>
</dbReference>
<dbReference type="SMART" id="SM00387">
    <property type="entry name" value="HATPase_c"/>
    <property type="match status" value="1"/>
</dbReference>
<keyword evidence="4" id="KW-0808">Transferase</keyword>
<keyword evidence="12" id="KW-1185">Reference proteome</keyword>
<evidence type="ECO:0000313" key="12">
    <source>
        <dbReference type="Proteomes" id="UP000319712"/>
    </source>
</evidence>
<dbReference type="Gene3D" id="3.30.565.10">
    <property type="entry name" value="Histidine kinase-like ATPase, C-terminal domain"/>
    <property type="match status" value="1"/>
</dbReference>
<dbReference type="PROSITE" id="PS50109">
    <property type="entry name" value="HIS_KIN"/>
    <property type="match status" value="1"/>
</dbReference>
<gene>
    <name evidence="11" type="ORF">SAMN06264867_10872</name>
</gene>
<dbReference type="InterPro" id="IPR011006">
    <property type="entry name" value="CheY-like_superfamily"/>
</dbReference>
<evidence type="ECO:0000256" key="6">
    <source>
        <dbReference type="ARBA" id="ARBA00023012"/>
    </source>
</evidence>
<dbReference type="SMART" id="SM00448">
    <property type="entry name" value="REC"/>
    <property type="match status" value="1"/>
</dbReference>
<evidence type="ECO:0000256" key="7">
    <source>
        <dbReference type="PROSITE-ProRule" id="PRU00169"/>
    </source>
</evidence>
<evidence type="ECO:0000256" key="4">
    <source>
        <dbReference type="ARBA" id="ARBA00022679"/>
    </source>
</evidence>
<dbReference type="InterPro" id="IPR050736">
    <property type="entry name" value="Sensor_HK_Regulatory"/>
</dbReference>
<evidence type="ECO:0000256" key="3">
    <source>
        <dbReference type="ARBA" id="ARBA00022553"/>
    </source>
</evidence>
<dbReference type="Gene3D" id="3.30.450.40">
    <property type="match status" value="1"/>
</dbReference>
<dbReference type="AlphaFoldDB" id="A0A521DX38"/>
<proteinExistence type="predicted"/>
<dbReference type="PROSITE" id="PS50110">
    <property type="entry name" value="RESPONSE_REGULATORY"/>
    <property type="match status" value="1"/>
</dbReference>
<dbReference type="InterPro" id="IPR001789">
    <property type="entry name" value="Sig_transdc_resp-reg_receiver"/>
</dbReference>
<dbReference type="InterPro" id="IPR029016">
    <property type="entry name" value="GAF-like_dom_sf"/>
</dbReference>
<feature type="domain" description="Histidine kinase" evidence="9">
    <location>
        <begin position="306"/>
        <end position="527"/>
    </location>
</feature>
<dbReference type="SUPFAM" id="SSF55781">
    <property type="entry name" value="GAF domain-like"/>
    <property type="match status" value="1"/>
</dbReference>
<dbReference type="RefSeq" id="WP_142987079.1">
    <property type="nucleotide sequence ID" value="NZ_FXTD01000008.1"/>
</dbReference>
<keyword evidence="5 11" id="KW-0418">Kinase</keyword>
<dbReference type="InterPro" id="IPR036097">
    <property type="entry name" value="HisK_dim/P_sf"/>
</dbReference>
<evidence type="ECO:0000259" key="9">
    <source>
        <dbReference type="PROSITE" id="PS50109"/>
    </source>
</evidence>
<sequence length="537" mass="57704">MDVLCVDGDPDSFERTAAGLEEELADVTLHPASTAERALELLAAEPIECVVSTHELPDRDGVELLTSVREEHGSLPFLLAPRAGSERIAAAAVAAGVTGYVPSDAPEGRSAAIAARVGEAVGRHDAHTAADRDRQLVALHEASAALITATTREEVAEVAVEAVSDIHGLVASTVYLYDDEANAVEPVASTEAALELSWDTDEPPTYGPGESIVWRAFERGEAERVGNVPADPDAANPETTIRSQLTVPLDEYGVLVTGSHASNAFDERDVTLGRILAGNVVAALEQVDRRRELARRNERLDEFASVVGHDLRNPLSVATGRLDLAREDIDPDSPANEHLEAVEYALDRIETLIDDLLRLAREATEEPDLESIRLSELVDHCRGAVDADSATLQVAATRSIYADESRVRQCFENLIRNSVEHGSTSSRPSADDSVEHGRSRDGDGIERSVSDVTVTIGELSDGSGIYLEDDGPGIPPEKRERVFDTGYSTRREGTGFGLRIVERIVESHGWDIAVAESESGGARFEITGIEFVAEDAD</sequence>
<dbReference type="PANTHER" id="PTHR43711">
    <property type="entry name" value="TWO-COMPONENT HISTIDINE KINASE"/>
    <property type="match status" value="1"/>
</dbReference>
<accession>A0A521DX38</accession>
<dbReference type="PANTHER" id="PTHR43711:SF1">
    <property type="entry name" value="HISTIDINE KINASE 1"/>
    <property type="match status" value="1"/>
</dbReference>
<dbReference type="InterPro" id="IPR005467">
    <property type="entry name" value="His_kinase_dom"/>
</dbReference>
<keyword evidence="6" id="KW-0902">Two-component regulatory system</keyword>
<dbReference type="SMART" id="SM00388">
    <property type="entry name" value="HisKA"/>
    <property type="match status" value="1"/>
</dbReference>
<feature type="domain" description="Response regulatory" evidence="10">
    <location>
        <begin position="2"/>
        <end position="118"/>
    </location>
</feature>
<dbReference type="SUPFAM" id="SSF52172">
    <property type="entry name" value="CheY-like"/>
    <property type="match status" value="1"/>
</dbReference>
<dbReference type="InterPro" id="IPR036890">
    <property type="entry name" value="HATPase_C_sf"/>
</dbReference>
<dbReference type="InterPro" id="IPR003594">
    <property type="entry name" value="HATPase_dom"/>
</dbReference>
<dbReference type="Pfam" id="PF02518">
    <property type="entry name" value="HATPase_c"/>
    <property type="match status" value="1"/>
</dbReference>